<keyword evidence="9" id="KW-1185">Reference proteome</keyword>
<dbReference type="CDD" id="cd02870">
    <property type="entry name" value="PseudoU_synth_RsuA_like"/>
    <property type="match status" value="1"/>
</dbReference>
<dbReference type="Gene3D" id="3.30.70.580">
    <property type="entry name" value="Pseudouridine synthase I, catalytic domain, N-terminal subdomain"/>
    <property type="match status" value="1"/>
</dbReference>
<sequence length="254" mass="27603">MSSAGSAGTGSDEPEGIRLQKVLAAAGVASRRVVEDYIAAGRIAVNGETVTEPGRRIDPTSDVVHVDGLRVQLTDDHLTLVLNKPLGVLSAMSDDRGRPTLEPYVEPTGKRLYHVGRLDSDTDGLLLLTNDGELAHRLAHPSYEVSKTYVAEVAGDVARGVARRLRDGIELEDGPARADRFTVLQQRRDASVVQIQLHEGRNRIVRRMLEEVGHPVTRLTRIAMGPIRLGQLRPGQTRPVVGQELGQLMKVVGL</sequence>
<dbReference type="PANTHER" id="PTHR47683">
    <property type="entry name" value="PSEUDOURIDINE SYNTHASE FAMILY PROTEIN-RELATED"/>
    <property type="match status" value="1"/>
</dbReference>
<dbReference type="InterPro" id="IPR020094">
    <property type="entry name" value="TruA/RsuA/RluB/E/F_N"/>
</dbReference>
<dbReference type="EC" id="5.4.99.-" evidence="6"/>
<protein>
    <recommendedName>
        <fullName evidence="6">Pseudouridine synthase</fullName>
        <ecNumber evidence="6">5.4.99.-</ecNumber>
    </recommendedName>
</protein>
<dbReference type="SUPFAM" id="SSF55120">
    <property type="entry name" value="Pseudouridine synthase"/>
    <property type="match status" value="1"/>
</dbReference>
<evidence type="ECO:0000313" key="9">
    <source>
        <dbReference type="Proteomes" id="UP000245166"/>
    </source>
</evidence>
<comment type="similarity">
    <text evidence="2 6">Belongs to the pseudouridine synthase RsuA family.</text>
</comment>
<evidence type="ECO:0000256" key="2">
    <source>
        <dbReference type="ARBA" id="ARBA00008348"/>
    </source>
</evidence>
<reference evidence="8 9" key="1">
    <citation type="submission" date="2018-03" db="EMBL/GenBank/DDBJ databases">
        <title>Genome assembly of novel Miniimonas species PCH200.</title>
        <authorList>
            <person name="Thakur V."/>
            <person name="Kumar V."/>
            <person name="Singh D."/>
        </authorList>
    </citation>
    <scope>NUCLEOTIDE SEQUENCE [LARGE SCALE GENOMIC DNA]</scope>
    <source>
        <strain evidence="8 9">PCH200</strain>
    </source>
</reference>
<dbReference type="FunFam" id="3.30.70.1560:FF:000001">
    <property type="entry name" value="Pseudouridine synthase"/>
    <property type="match status" value="1"/>
</dbReference>
<dbReference type="InterPro" id="IPR002942">
    <property type="entry name" value="S4_RNA-bd"/>
</dbReference>
<comment type="catalytic activity">
    <reaction evidence="1">
        <text>a uridine in RNA = a pseudouridine in RNA</text>
        <dbReference type="Rhea" id="RHEA:48348"/>
        <dbReference type="Rhea" id="RHEA-COMP:12068"/>
        <dbReference type="Rhea" id="RHEA-COMP:12069"/>
        <dbReference type="ChEBI" id="CHEBI:65314"/>
        <dbReference type="ChEBI" id="CHEBI:65315"/>
    </reaction>
</comment>
<dbReference type="SMART" id="SM00363">
    <property type="entry name" value="S4"/>
    <property type="match status" value="1"/>
</dbReference>
<comment type="caution">
    <text evidence="8">The sequence shown here is derived from an EMBL/GenBank/DDBJ whole genome shotgun (WGS) entry which is preliminary data.</text>
</comment>
<dbReference type="InterPro" id="IPR042092">
    <property type="entry name" value="PsdUridine_s_RsuA/RluB/E/F_cat"/>
</dbReference>
<evidence type="ECO:0000256" key="5">
    <source>
        <dbReference type="PROSITE-ProRule" id="PRU00182"/>
    </source>
</evidence>
<evidence type="ECO:0000259" key="7">
    <source>
        <dbReference type="SMART" id="SM00363"/>
    </source>
</evidence>
<dbReference type="Gene3D" id="3.10.290.10">
    <property type="entry name" value="RNA-binding S4 domain"/>
    <property type="match status" value="1"/>
</dbReference>
<dbReference type="PANTHER" id="PTHR47683:SF2">
    <property type="entry name" value="RNA-BINDING S4 DOMAIN-CONTAINING PROTEIN"/>
    <property type="match status" value="1"/>
</dbReference>
<dbReference type="Pfam" id="PF00849">
    <property type="entry name" value="PseudoU_synth_2"/>
    <property type="match status" value="1"/>
</dbReference>
<evidence type="ECO:0000313" key="8">
    <source>
        <dbReference type="EMBL" id="PWD49660.1"/>
    </source>
</evidence>
<name>A0A2U1ZRT2_9MICO</name>
<dbReference type="InterPro" id="IPR000748">
    <property type="entry name" value="PsdUridine_synth_RsuA/RluB/E/F"/>
</dbReference>
<dbReference type="NCBIfam" id="TIGR00093">
    <property type="entry name" value="pseudouridine synthase"/>
    <property type="match status" value="1"/>
</dbReference>
<dbReference type="Pfam" id="PF01479">
    <property type="entry name" value="S4"/>
    <property type="match status" value="1"/>
</dbReference>
<evidence type="ECO:0000256" key="1">
    <source>
        <dbReference type="ARBA" id="ARBA00000073"/>
    </source>
</evidence>
<dbReference type="GO" id="GO:0003723">
    <property type="term" value="F:RNA binding"/>
    <property type="evidence" value="ECO:0007669"/>
    <property type="project" value="UniProtKB-KW"/>
</dbReference>
<evidence type="ECO:0000256" key="4">
    <source>
        <dbReference type="ARBA" id="ARBA00023235"/>
    </source>
</evidence>
<dbReference type="CDD" id="cd00165">
    <property type="entry name" value="S4"/>
    <property type="match status" value="1"/>
</dbReference>
<accession>A0A2U1ZRT2</accession>
<dbReference type="InterPro" id="IPR006145">
    <property type="entry name" value="PsdUridine_synth_RsuA/RluA"/>
</dbReference>
<organism evidence="8 9">
    <name type="scientific">Serinibacter arcticus</name>
    <dbReference type="NCBI Taxonomy" id="1655435"/>
    <lineage>
        <taxon>Bacteria</taxon>
        <taxon>Bacillati</taxon>
        <taxon>Actinomycetota</taxon>
        <taxon>Actinomycetes</taxon>
        <taxon>Micrococcales</taxon>
        <taxon>Beutenbergiaceae</taxon>
        <taxon>Serinibacter</taxon>
    </lineage>
</organism>
<dbReference type="GO" id="GO:0120159">
    <property type="term" value="F:rRNA pseudouridine synthase activity"/>
    <property type="evidence" value="ECO:0007669"/>
    <property type="project" value="UniProtKB-ARBA"/>
</dbReference>
<gene>
    <name evidence="8" type="ORF">C8046_01960</name>
</gene>
<dbReference type="GO" id="GO:0005829">
    <property type="term" value="C:cytosol"/>
    <property type="evidence" value="ECO:0007669"/>
    <property type="project" value="UniProtKB-ARBA"/>
</dbReference>
<keyword evidence="4 6" id="KW-0413">Isomerase</keyword>
<dbReference type="OrthoDB" id="9807213at2"/>
<dbReference type="InterPro" id="IPR036986">
    <property type="entry name" value="S4_RNA-bd_sf"/>
</dbReference>
<dbReference type="InterPro" id="IPR018496">
    <property type="entry name" value="PsdUridine_synth_RsuA/RluB_CS"/>
</dbReference>
<dbReference type="Proteomes" id="UP000245166">
    <property type="component" value="Unassembled WGS sequence"/>
</dbReference>
<feature type="domain" description="RNA-binding S4" evidence="7">
    <location>
        <begin position="17"/>
        <end position="79"/>
    </location>
</feature>
<dbReference type="AlphaFoldDB" id="A0A2U1ZRT2"/>
<evidence type="ECO:0000256" key="6">
    <source>
        <dbReference type="RuleBase" id="RU003887"/>
    </source>
</evidence>
<dbReference type="EMBL" id="PYHR01000002">
    <property type="protein sequence ID" value="PWD49660.1"/>
    <property type="molecule type" value="Genomic_DNA"/>
</dbReference>
<dbReference type="Gene3D" id="3.30.70.1560">
    <property type="entry name" value="Alpha-L RNA-binding motif"/>
    <property type="match status" value="1"/>
</dbReference>
<dbReference type="PROSITE" id="PS01149">
    <property type="entry name" value="PSI_RSU"/>
    <property type="match status" value="1"/>
</dbReference>
<dbReference type="FunFam" id="3.10.290.10:FF:000003">
    <property type="entry name" value="Pseudouridine synthase"/>
    <property type="match status" value="1"/>
</dbReference>
<dbReference type="RefSeq" id="WP_109228043.1">
    <property type="nucleotide sequence ID" value="NZ_PYHR01000002.1"/>
</dbReference>
<dbReference type="PROSITE" id="PS50889">
    <property type="entry name" value="S4"/>
    <property type="match status" value="1"/>
</dbReference>
<evidence type="ECO:0000256" key="3">
    <source>
        <dbReference type="ARBA" id="ARBA00022884"/>
    </source>
</evidence>
<dbReference type="GO" id="GO:0000455">
    <property type="term" value="P:enzyme-directed rRNA pseudouridine synthesis"/>
    <property type="evidence" value="ECO:0007669"/>
    <property type="project" value="UniProtKB-ARBA"/>
</dbReference>
<dbReference type="InterPro" id="IPR020103">
    <property type="entry name" value="PsdUridine_synth_cat_dom_sf"/>
</dbReference>
<proteinExistence type="inferred from homology"/>
<dbReference type="SUPFAM" id="SSF55174">
    <property type="entry name" value="Alpha-L RNA-binding motif"/>
    <property type="match status" value="1"/>
</dbReference>
<dbReference type="InterPro" id="IPR050343">
    <property type="entry name" value="RsuA_PseudoU_synthase"/>
</dbReference>
<keyword evidence="3 5" id="KW-0694">RNA-binding</keyword>